<dbReference type="CDD" id="cd09274">
    <property type="entry name" value="RNase_HI_RT_Ty3"/>
    <property type="match status" value="1"/>
</dbReference>
<keyword evidence="3" id="KW-0540">Nuclease</keyword>
<dbReference type="Gene3D" id="3.10.10.10">
    <property type="entry name" value="HIV Type 1 Reverse Transcriptase, subunit A, domain 1"/>
    <property type="match status" value="1"/>
</dbReference>
<evidence type="ECO:0000256" key="7">
    <source>
        <dbReference type="PROSITE-ProRule" id="PRU00047"/>
    </source>
</evidence>
<protein>
    <recommendedName>
        <fullName evidence="14">Reverse transcriptase</fullName>
    </recommendedName>
</protein>
<evidence type="ECO:0000259" key="11">
    <source>
        <dbReference type="PROSITE" id="PS50994"/>
    </source>
</evidence>
<feature type="region of interest" description="Disordered" evidence="8">
    <location>
        <begin position="1394"/>
        <end position="1432"/>
    </location>
</feature>
<dbReference type="Gene3D" id="3.30.420.10">
    <property type="entry name" value="Ribonuclease H-like superfamily/Ribonuclease H"/>
    <property type="match status" value="1"/>
</dbReference>
<keyword evidence="2" id="KW-0548">Nucleotidyltransferase</keyword>
<keyword evidence="7" id="KW-0863">Zinc-finger</keyword>
<feature type="compositionally biased region" description="Low complexity" evidence="8">
    <location>
        <begin position="1415"/>
        <end position="1428"/>
    </location>
</feature>
<dbReference type="SUPFAM" id="SSF56672">
    <property type="entry name" value="DNA/RNA polymerases"/>
    <property type="match status" value="1"/>
</dbReference>
<dbReference type="GO" id="GO:0015074">
    <property type="term" value="P:DNA integration"/>
    <property type="evidence" value="ECO:0007669"/>
    <property type="project" value="InterPro"/>
</dbReference>
<dbReference type="InterPro" id="IPR043128">
    <property type="entry name" value="Rev_trsase/Diguanyl_cyclase"/>
</dbReference>
<feature type="compositionally biased region" description="Low complexity" evidence="8">
    <location>
        <begin position="251"/>
        <end position="269"/>
    </location>
</feature>
<dbReference type="InterPro" id="IPR001878">
    <property type="entry name" value="Znf_CCHC"/>
</dbReference>
<gene>
    <name evidence="12" type="ORF">U9M48_019300</name>
</gene>
<dbReference type="InterPro" id="IPR001584">
    <property type="entry name" value="Integrase_cat-core"/>
</dbReference>
<dbReference type="InterPro" id="IPR041373">
    <property type="entry name" value="RT_RNaseH"/>
</dbReference>
<dbReference type="Proteomes" id="UP001341281">
    <property type="component" value="Chromosome 04"/>
</dbReference>
<dbReference type="PROSITE" id="PS50994">
    <property type="entry name" value="INTEGRASE"/>
    <property type="match status" value="1"/>
</dbReference>
<keyword evidence="13" id="KW-1185">Reference proteome</keyword>
<dbReference type="PANTHER" id="PTHR35046">
    <property type="entry name" value="ZINC KNUCKLE (CCHC-TYPE) FAMILY PROTEIN"/>
    <property type="match status" value="1"/>
</dbReference>
<dbReference type="PANTHER" id="PTHR35046:SF9">
    <property type="entry name" value="RNA-DIRECTED DNA POLYMERASE"/>
    <property type="match status" value="1"/>
</dbReference>
<dbReference type="Gene3D" id="1.10.340.70">
    <property type="match status" value="1"/>
</dbReference>
<evidence type="ECO:0000256" key="5">
    <source>
        <dbReference type="ARBA" id="ARBA00022801"/>
    </source>
</evidence>
<evidence type="ECO:0008006" key="14">
    <source>
        <dbReference type="Google" id="ProtNLM"/>
    </source>
</evidence>
<dbReference type="GO" id="GO:0016787">
    <property type="term" value="F:hydrolase activity"/>
    <property type="evidence" value="ECO:0007669"/>
    <property type="project" value="UniProtKB-KW"/>
</dbReference>
<reference evidence="12 13" key="1">
    <citation type="submission" date="2024-02" db="EMBL/GenBank/DDBJ databases">
        <title>High-quality chromosome-scale genome assembly of Pensacola bahiagrass (Paspalum notatum Flugge var. saurae).</title>
        <authorList>
            <person name="Vega J.M."/>
            <person name="Podio M."/>
            <person name="Orjuela J."/>
            <person name="Siena L.A."/>
            <person name="Pessino S.C."/>
            <person name="Combes M.C."/>
            <person name="Mariac C."/>
            <person name="Albertini E."/>
            <person name="Pupilli F."/>
            <person name="Ortiz J.P.A."/>
            <person name="Leblanc O."/>
        </authorList>
    </citation>
    <scope>NUCLEOTIDE SEQUENCE [LARGE SCALE GENOMIC DNA]</scope>
    <source>
        <strain evidence="12">R1</strain>
        <tissue evidence="12">Leaf</tissue>
    </source>
</reference>
<dbReference type="InterPro" id="IPR036397">
    <property type="entry name" value="RNaseH_sf"/>
</dbReference>
<keyword evidence="4" id="KW-0255">Endonuclease</keyword>
<dbReference type="GO" id="GO:0008270">
    <property type="term" value="F:zinc ion binding"/>
    <property type="evidence" value="ECO:0007669"/>
    <property type="project" value="UniProtKB-KW"/>
</dbReference>
<keyword evidence="1" id="KW-0808">Transferase</keyword>
<dbReference type="InterPro" id="IPR043502">
    <property type="entry name" value="DNA/RNA_pol_sf"/>
</dbReference>
<dbReference type="InterPro" id="IPR041588">
    <property type="entry name" value="Integrase_H2C2"/>
</dbReference>
<dbReference type="Pfam" id="PF17917">
    <property type="entry name" value="RT_RNaseH"/>
    <property type="match status" value="1"/>
</dbReference>
<evidence type="ECO:0000256" key="6">
    <source>
        <dbReference type="ARBA" id="ARBA00022918"/>
    </source>
</evidence>
<evidence type="ECO:0000256" key="1">
    <source>
        <dbReference type="ARBA" id="ARBA00022679"/>
    </source>
</evidence>
<feature type="domain" description="CCHC-type" evidence="9">
    <location>
        <begin position="297"/>
        <end position="312"/>
    </location>
</feature>
<evidence type="ECO:0000256" key="8">
    <source>
        <dbReference type="SAM" id="MobiDB-lite"/>
    </source>
</evidence>
<evidence type="ECO:0000256" key="3">
    <source>
        <dbReference type="ARBA" id="ARBA00022722"/>
    </source>
</evidence>
<dbReference type="GO" id="GO:0003964">
    <property type="term" value="F:RNA-directed DNA polymerase activity"/>
    <property type="evidence" value="ECO:0007669"/>
    <property type="project" value="UniProtKB-KW"/>
</dbReference>
<keyword evidence="7" id="KW-0479">Metal-binding</keyword>
<organism evidence="12 13">
    <name type="scientific">Paspalum notatum var. saurae</name>
    <dbReference type="NCBI Taxonomy" id="547442"/>
    <lineage>
        <taxon>Eukaryota</taxon>
        <taxon>Viridiplantae</taxon>
        <taxon>Streptophyta</taxon>
        <taxon>Embryophyta</taxon>
        <taxon>Tracheophyta</taxon>
        <taxon>Spermatophyta</taxon>
        <taxon>Magnoliopsida</taxon>
        <taxon>Liliopsida</taxon>
        <taxon>Poales</taxon>
        <taxon>Poaceae</taxon>
        <taxon>PACMAD clade</taxon>
        <taxon>Panicoideae</taxon>
        <taxon>Andropogonodae</taxon>
        <taxon>Paspaleae</taxon>
        <taxon>Paspalinae</taxon>
        <taxon>Paspalum</taxon>
    </lineage>
</organism>
<dbReference type="FunFam" id="3.30.420.10:FF:000032">
    <property type="entry name" value="Retrovirus-related Pol polyprotein from transposon 297-like Protein"/>
    <property type="match status" value="1"/>
</dbReference>
<dbReference type="CDD" id="cd00303">
    <property type="entry name" value="retropepsin_like"/>
    <property type="match status" value="1"/>
</dbReference>
<dbReference type="GO" id="GO:0004519">
    <property type="term" value="F:endonuclease activity"/>
    <property type="evidence" value="ECO:0007669"/>
    <property type="project" value="UniProtKB-KW"/>
</dbReference>
<evidence type="ECO:0000313" key="12">
    <source>
        <dbReference type="EMBL" id="WVZ70656.1"/>
    </source>
</evidence>
<feature type="compositionally biased region" description="Low complexity" evidence="8">
    <location>
        <begin position="281"/>
        <end position="290"/>
    </location>
</feature>
<dbReference type="PROSITE" id="PS50878">
    <property type="entry name" value="RT_POL"/>
    <property type="match status" value="1"/>
</dbReference>
<feature type="domain" description="Reverse transcriptase" evidence="10">
    <location>
        <begin position="591"/>
        <end position="770"/>
    </location>
</feature>
<feature type="region of interest" description="Disordered" evidence="8">
    <location>
        <begin position="240"/>
        <end position="292"/>
    </location>
</feature>
<dbReference type="InterPro" id="IPR000477">
    <property type="entry name" value="RT_dom"/>
</dbReference>
<dbReference type="GO" id="GO:0003676">
    <property type="term" value="F:nucleic acid binding"/>
    <property type="evidence" value="ECO:0007669"/>
    <property type="project" value="InterPro"/>
</dbReference>
<dbReference type="Pfam" id="PF00078">
    <property type="entry name" value="RVT_1"/>
    <property type="match status" value="1"/>
</dbReference>
<evidence type="ECO:0000256" key="2">
    <source>
        <dbReference type="ARBA" id="ARBA00022695"/>
    </source>
</evidence>
<sequence length="1453" mass="164435">MPVSRRCFAKETPCFLQIKPPSRPIVEKDLTKAQKNSSWPNRRPNLRNPRREQYSRELILVIRLILRPQGDDDKTDARLPDVWQQVDGLAADIKTIHELLDSTVTSSNERFDQLDLAQTATATTLNDIVARLDTLTTTITELQQQDYGGDTEQDDGARRGRARRVRFQQGQQSVEEYYQELQKGMLRCGLVEQDDAAMARFRGGLNREIQDILDYKEYFDITTLFEYACKAEREVQGRRSKTYANSFAGRSPTSSSTPALPAPSTIGTTPRERTAKPAAPPATGAAPSTGRTRDIQCHRCKGFGHVIRDCPSKRTLLIRDDGEYSSASDSEATQYAMLATDHAAQAEVHVNPGDADRYESLVAQRVLSTQVAPPEKNQRHTLFHTKGVVQERSIRIIIDSGSCNNLASAMLIEKLSLPTRKHSNPYHIQWLNDGGKIKVTRSGQTIIIHPMTPEQIVKDDIARAARHAKQLEPSPSPSKSEIELNAPVLLATRADFDDLRDAPLPCYALVCSRMLVTLDDAPSLDIPPAVANLLQEYTDVFPKDLPPGLPPLRGIEHQIDLIPGAQLPNRAPYRTNPDETKEIQRQVQALLDKGYIRESLSPCSVPVLLVPKKDGSWRMCVDCRAINNITIRYRYPTPRLDDMLDELSGAIIFTKIDLRSGYHQIRMKLGDEWKTAFKTKFGLYEWLVMPFGLTNAPSTFMRLMNEVLRPFIGLFVVVYFDDILIYSKSMHEHLEHLRAVFDALRAARLFGNIEKCIFCTQRVAFLGYVVTPQGIEVDSSKIDAIREWPTPTTITQIRSFLGLAGFYRRFVPNFSSIAAPLHELTKKDAPFSWGDSQEVAFTTLKDKLTHAPLLQLPDFNKVFELECDASGIGIGAVLLQEGKPVAYFSEKLSGASLRYSTYDKELYALVRTLQTWQHYLWPREFIIHSDHEALKHIRTQTNLNRRHATWVEFIESFPYIIKHKNGKENVIADALSRRYTMLSQLDFKIFGLQTVKDQYVDDADFKDILAHCMNGKPWGKFHMQDGFLFRANKLCVPASSVRLLLLQEAHGGGLMGHFGVYKTHEVLTAHFFWSRMRRDVERLVARCTTCQKAKSRLNNHGLYMPLPTPTFPWLDISMDFVLGLPRTKKGRDSIFVVVDRFSKMAHFIPCHKTDDASIVAELFFREIIRLHGIPNTIVSDRDAKFLSHFWRSLWNKLGTKLLFSTTCHPQTDGQTEVVNRTLSTMLRAVLDKNLKHWEDCLPHVEFAYNHATHSSTKTCPFQIVYGYIPRAPIDLFVLDAADAPHIDAAAHVDHMITLHEQTQQNIAAANAKYQVAGSKGRKHVTFEPGDMLHLRKDRFPTLRRSKLMPRAAGPFKVLTKINDNAYILDLPAEFGVSTSFNVADLIPYVGEDEELPSRTTSVSEGEDDEDINYNTSTSTPQAQASSPTLGPITRARARELNYIMLLKNEGPEE</sequence>
<dbReference type="CDD" id="cd01647">
    <property type="entry name" value="RT_LTR"/>
    <property type="match status" value="1"/>
</dbReference>
<dbReference type="Gene3D" id="3.30.70.270">
    <property type="match status" value="2"/>
</dbReference>
<dbReference type="Pfam" id="PF24626">
    <property type="entry name" value="SH3_Tf2-1"/>
    <property type="match status" value="1"/>
</dbReference>
<evidence type="ECO:0000256" key="4">
    <source>
        <dbReference type="ARBA" id="ARBA00022759"/>
    </source>
</evidence>
<dbReference type="Gene3D" id="4.10.60.10">
    <property type="entry name" value="Zinc finger, CCHC-type"/>
    <property type="match status" value="1"/>
</dbReference>
<evidence type="ECO:0000313" key="13">
    <source>
        <dbReference type="Proteomes" id="UP001341281"/>
    </source>
</evidence>
<dbReference type="FunFam" id="1.10.340.70:FF:000001">
    <property type="entry name" value="Retrovirus-related Pol polyprotein from transposon gypsy-like Protein"/>
    <property type="match status" value="1"/>
</dbReference>
<dbReference type="SUPFAM" id="SSF57756">
    <property type="entry name" value="Retrovirus zinc finger-like domains"/>
    <property type="match status" value="1"/>
</dbReference>
<name>A0AAQ3WRE0_PASNO</name>
<feature type="region of interest" description="Disordered" evidence="8">
    <location>
        <begin position="29"/>
        <end position="50"/>
    </location>
</feature>
<proteinExistence type="predicted"/>
<dbReference type="Pfam" id="PF17921">
    <property type="entry name" value="Integrase_H2C2"/>
    <property type="match status" value="1"/>
</dbReference>
<dbReference type="EMBL" id="CP144748">
    <property type="protein sequence ID" value="WVZ70656.1"/>
    <property type="molecule type" value="Genomic_DNA"/>
</dbReference>
<dbReference type="InterPro" id="IPR056924">
    <property type="entry name" value="SH3_Tf2-1"/>
</dbReference>
<dbReference type="Gene3D" id="3.10.20.370">
    <property type="match status" value="1"/>
</dbReference>
<keyword evidence="6" id="KW-0695">RNA-directed DNA polymerase</keyword>
<dbReference type="PROSITE" id="PS50158">
    <property type="entry name" value="ZF_CCHC"/>
    <property type="match status" value="1"/>
</dbReference>
<feature type="domain" description="Integrase catalytic" evidence="11">
    <location>
        <begin position="1108"/>
        <end position="1268"/>
    </location>
</feature>
<dbReference type="InterPro" id="IPR012337">
    <property type="entry name" value="RNaseH-like_sf"/>
</dbReference>
<evidence type="ECO:0000259" key="9">
    <source>
        <dbReference type="PROSITE" id="PS50158"/>
    </source>
</evidence>
<evidence type="ECO:0000259" key="10">
    <source>
        <dbReference type="PROSITE" id="PS50878"/>
    </source>
</evidence>
<dbReference type="SUPFAM" id="SSF53098">
    <property type="entry name" value="Ribonuclease H-like"/>
    <property type="match status" value="1"/>
</dbReference>
<dbReference type="FunFam" id="3.30.70.270:FF:000020">
    <property type="entry name" value="Transposon Tf2-6 polyprotein-like Protein"/>
    <property type="match status" value="1"/>
</dbReference>
<dbReference type="SMART" id="SM00343">
    <property type="entry name" value="ZnF_C2HC"/>
    <property type="match status" value="1"/>
</dbReference>
<accession>A0AAQ3WRE0</accession>
<keyword evidence="7" id="KW-0862">Zinc</keyword>
<dbReference type="InterPro" id="IPR036875">
    <property type="entry name" value="Znf_CCHC_sf"/>
</dbReference>
<keyword evidence="5" id="KW-0378">Hydrolase</keyword>